<dbReference type="Pfam" id="PF13449">
    <property type="entry name" value="Phytase-like"/>
    <property type="match status" value="1"/>
</dbReference>
<dbReference type="InterPro" id="IPR027372">
    <property type="entry name" value="Phytase-like_dom"/>
</dbReference>
<reference evidence="3 4" key="1">
    <citation type="submission" date="2019-02" db="EMBL/GenBank/DDBJ databases">
        <title>Deep-cultivation of Planctomycetes and their phenomic and genomic characterization uncovers novel biology.</title>
        <authorList>
            <person name="Wiegand S."/>
            <person name="Jogler M."/>
            <person name="Boedeker C."/>
            <person name="Pinto D."/>
            <person name="Vollmers J."/>
            <person name="Rivas-Marin E."/>
            <person name="Kohn T."/>
            <person name="Peeters S.H."/>
            <person name="Heuer A."/>
            <person name="Rast P."/>
            <person name="Oberbeckmann S."/>
            <person name="Bunk B."/>
            <person name="Jeske O."/>
            <person name="Meyerdierks A."/>
            <person name="Storesund J.E."/>
            <person name="Kallscheuer N."/>
            <person name="Luecker S."/>
            <person name="Lage O.M."/>
            <person name="Pohl T."/>
            <person name="Merkel B.J."/>
            <person name="Hornburger P."/>
            <person name="Mueller R.-W."/>
            <person name="Bruemmer F."/>
            <person name="Labrenz M."/>
            <person name="Spormann A.M."/>
            <person name="Op den Camp H."/>
            <person name="Overmann J."/>
            <person name="Amann R."/>
            <person name="Jetten M.S.M."/>
            <person name="Mascher T."/>
            <person name="Medema M.H."/>
            <person name="Devos D.P."/>
            <person name="Kaster A.-K."/>
            <person name="Ovreas L."/>
            <person name="Rohde M."/>
            <person name="Galperin M.Y."/>
            <person name="Jogler C."/>
        </authorList>
    </citation>
    <scope>NUCLEOTIDE SEQUENCE [LARGE SCALE GENOMIC DNA]</scope>
    <source>
        <strain evidence="3 4">Q31a</strain>
    </source>
</reference>
<dbReference type="Proteomes" id="UP000318017">
    <property type="component" value="Chromosome"/>
</dbReference>
<dbReference type="OrthoDB" id="9803927at2"/>
<dbReference type="PANTHER" id="PTHR37957:SF1">
    <property type="entry name" value="PHYTASE-LIKE DOMAIN-CONTAINING PROTEIN"/>
    <property type="match status" value="1"/>
</dbReference>
<organism evidence="3 4">
    <name type="scientific">Aureliella helgolandensis</name>
    <dbReference type="NCBI Taxonomy" id="2527968"/>
    <lineage>
        <taxon>Bacteria</taxon>
        <taxon>Pseudomonadati</taxon>
        <taxon>Planctomycetota</taxon>
        <taxon>Planctomycetia</taxon>
        <taxon>Pirellulales</taxon>
        <taxon>Pirellulaceae</taxon>
        <taxon>Aureliella</taxon>
    </lineage>
</organism>
<feature type="chain" id="PRO_5021827489" description="Phytase-like domain-containing protein" evidence="1">
    <location>
        <begin position="30"/>
        <end position="416"/>
    </location>
</feature>
<evidence type="ECO:0000313" key="4">
    <source>
        <dbReference type="Proteomes" id="UP000318017"/>
    </source>
</evidence>
<evidence type="ECO:0000313" key="3">
    <source>
        <dbReference type="EMBL" id="QDV22370.1"/>
    </source>
</evidence>
<dbReference type="EMBL" id="CP036298">
    <property type="protein sequence ID" value="QDV22370.1"/>
    <property type="molecule type" value="Genomic_DNA"/>
</dbReference>
<protein>
    <recommendedName>
        <fullName evidence="2">Phytase-like domain-containing protein</fullName>
    </recommendedName>
</protein>
<accession>A0A518G1E5</accession>
<dbReference type="PANTHER" id="PTHR37957">
    <property type="entry name" value="BLR7070 PROTEIN"/>
    <property type="match status" value="1"/>
</dbReference>
<proteinExistence type="predicted"/>
<keyword evidence="4" id="KW-1185">Reference proteome</keyword>
<keyword evidence="1" id="KW-0732">Signal</keyword>
<evidence type="ECO:0000259" key="2">
    <source>
        <dbReference type="Pfam" id="PF13449"/>
    </source>
</evidence>
<feature type="domain" description="Phytase-like" evidence="2">
    <location>
        <begin position="67"/>
        <end position="386"/>
    </location>
</feature>
<name>A0A518G1E5_9BACT</name>
<dbReference type="AlphaFoldDB" id="A0A518G1E5"/>
<sequence length="416" mass="45802" precursor="true">MFTQPPKRFKVASLAWGVCSILLAIPPQAAVAQCAVELIGKASISGQALDLSKASNPLAEGVPHNLLGGFSAVEYWGDHQCVLLSDRGPLDGAVDYRCRFHEFQLHIQEGAKDPVTLTLVGTRLFTDPQRRQFTGLAAGFEPTQHLAGRFDAEGIRRLGENWVVSDEYGPDLIEFSPTGRELRRFAVPTDWRIQYPSADRDEEGAMNPTGRLNNNGLEGLAITPQGTLVSLLQRPLMQDSHRTETGWFEGVNCRMLEIHASDGTLGRQFVYQLDLESNKLNEILALDEHRFLTIERDGKAGADAKVKHIMLIDTSTATDVSKIERLPSHELPAAILPVAKQVYIDMLDPTFGLAGDEMPEKIEGLAFGPRLQDGRRTLLVCSDNDFVPSNPSILYVFALGNDTTSSEEDAEQTPRP</sequence>
<feature type="signal peptide" evidence="1">
    <location>
        <begin position="1"/>
        <end position="29"/>
    </location>
</feature>
<gene>
    <name evidence="3" type="ORF">Q31a_06540</name>
</gene>
<evidence type="ECO:0000256" key="1">
    <source>
        <dbReference type="SAM" id="SignalP"/>
    </source>
</evidence>
<dbReference type="RefSeq" id="WP_145073835.1">
    <property type="nucleotide sequence ID" value="NZ_CP036298.1"/>
</dbReference>
<dbReference type="KEGG" id="ahel:Q31a_06540"/>